<dbReference type="RefSeq" id="WP_087144407.1">
    <property type="nucleotide sequence ID" value="NZ_FUKI01000133.1"/>
</dbReference>
<dbReference type="AlphaFoldDB" id="A0A1R4HF24"/>
<reference evidence="3" key="1">
    <citation type="submission" date="2017-02" db="EMBL/GenBank/DDBJ databases">
        <authorList>
            <person name="Daims H."/>
        </authorList>
    </citation>
    <scope>NUCLEOTIDE SEQUENCE [LARGE SCALE GENOMIC DNA]</scope>
</reference>
<organism evidence="2 3">
    <name type="scientific">Crenothrix polyspora</name>
    <dbReference type="NCBI Taxonomy" id="360316"/>
    <lineage>
        <taxon>Bacteria</taxon>
        <taxon>Pseudomonadati</taxon>
        <taxon>Pseudomonadota</taxon>
        <taxon>Gammaproteobacteria</taxon>
        <taxon>Methylococcales</taxon>
        <taxon>Crenotrichaceae</taxon>
        <taxon>Crenothrix</taxon>
    </lineage>
</organism>
<name>A0A1R4HF24_9GAMM</name>
<evidence type="ECO:0000256" key="1">
    <source>
        <dbReference type="SAM" id="Phobius"/>
    </source>
</evidence>
<protein>
    <submittedName>
        <fullName evidence="2">Uncharacterized protein</fullName>
    </submittedName>
</protein>
<keyword evidence="1" id="KW-0472">Membrane</keyword>
<keyword evidence="1" id="KW-0812">Transmembrane</keyword>
<proteinExistence type="predicted"/>
<keyword evidence="1" id="KW-1133">Transmembrane helix</keyword>
<evidence type="ECO:0000313" key="3">
    <source>
        <dbReference type="Proteomes" id="UP000195667"/>
    </source>
</evidence>
<sequence>MDMQMLIPYFPIIGPALAAFVAILGWGVSHYLSVNKDQKAKQRDMRIQFLLEAYRRLEAAANRPESGKEEQDKFESALADIQLLGTKTQIEELMRFLEQWNSSEGNASINPLLELLRTHLRDELGLEKEIPGIKIFRFENRHPNRVARGI</sequence>
<gene>
    <name evidence="2" type="ORF">CRENPOLYSF1_560005</name>
</gene>
<keyword evidence="3" id="KW-1185">Reference proteome</keyword>
<dbReference type="EMBL" id="FUKI01000133">
    <property type="protein sequence ID" value="SJM94631.1"/>
    <property type="molecule type" value="Genomic_DNA"/>
</dbReference>
<feature type="transmembrane region" description="Helical" evidence="1">
    <location>
        <begin position="12"/>
        <end position="33"/>
    </location>
</feature>
<dbReference type="OrthoDB" id="1444551at2"/>
<accession>A0A1R4HF24</accession>
<evidence type="ECO:0000313" key="2">
    <source>
        <dbReference type="EMBL" id="SJM94631.1"/>
    </source>
</evidence>
<dbReference type="Proteomes" id="UP000195667">
    <property type="component" value="Unassembled WGS sequence"/>
</dbReference>